<evidence type="ECO:0000256" key="1">
    <source>
        <dbReference type="ARBA" id="ARBA00022898"/>
    </source>
</evidence>
<evidence type="ECO:0000313" key="4">
    <source>
        <dbReference type="Proteomes" id="UP000770015"/>
    </source>
</evidence>
<organism evidence="3 4">
    <name type="scientific">Plectosphaerella plurivora</name>
    <dbReference type="NCBI Taxonomy" id="936078"/>
    <lineage>
        <taxon>Eukaryota</taxon>
        <taxon>Fungi</taxon>
        <taxon>Dikarya</taxon>
        <taxon>Ascomycota</taxon>
        <taxon>Pezizomycotina</taxon>
        <taxon>Sordariomycetes</taxon>
        <taxon>Hypocreomycetidae</taxon>
        <taxon>Glomerellales</taxon>
        <taxon>Plectosphaerellaceae</taxon>
        <taxon>Plectosphaerella</taxon>
    </lineage>
</organism>
<dbReference type="InterPro" id="IPR015421">
    <property type="entry name" value="PyrdxlP-dep_Trfase_major"/>
</dbReference>
<dbReference type="CDD" id="cd00609">
    <property type="entry name" value="AAT_like"/>
    <property type="match status" value="1"/>
</dbReference>
<dbReference type="SUPFAM" id="SSF53383">
    <property type="entry name" value="PLP-dependent transferases"/>
    <property type="match status" value="1"/>
</dbReference>
<dbReference type="AlphaFoldDB" id="A0A9P9A8H6"/>
<dbReference type="Gene3D" id="3.40.640.10">
    <property type="entry name" value="Type I PLP-dependent aspartate aminotransferase-like (Major domain)"/>
    <property type="match status" value="1"/>
</dbReference>
<dbReference type="PRINTS" id="PR00753">
    <property type="entry name" value="ACCSYNTHASE"/>
</dbReference>
<dbReference type="Pfam" id="PF00155">
    <property type="entry name" value="Aminotran_1_2"/>
    <property type="match status" value="1"/>
</dbReference>
<protein>
    <submittedName>
        <fullName evidence="3">Pyridoxal phosphate-dependent transferase</fullName>
    </submittedName>
</protein>
<dbReference type="InterPro" id="IPR015424">
    <property type="entry name" value="PyrdxlP-dep_Trfase"/>
</dbReference>
<sequence>MALSSRGQIMATPNNKYLLWDIIKDLWHPKTNPSGYLNLGVAENALLQETLLKHALENLDINITSLTYGDGPTGSRHTKTILANFLTRYLHPVQLIEADHVTITNGCSAAVEHLSYLLCNPGSGILLGQPCFRGFRGFIESRTDVKIVTVPFYSTDPFDSSAVSSYEAAILRAKEQNTPISALLLCNPHNPTGRCYTREALIGLMRLCENYKLHLISDEIYALSTWENHHDTFPPPTPFTSVLAIDTTDIIDPSRVHVVWGISKDFGSNGLRLGSIVSQVNPAVHRALVPIAGLSSCSSVTERITAKFLSDTVWVDAYTTENRRLLAEKYAFMVSWAVQHGISYAPGGSAAFFFWVNLGAAYAKAHGLGETTAVVEEELNAKLLARRVFVADGSTFAAEEPGWFRITFAYDRGILEEGLRRITEVIQ</sequence>
<evidence type="ECO:0000313" key="3">
    <source>
        <dbReference type="EMBL" id="KAH6687216.1"/>
    </source>
</evidence>
<dbReference type="GO" id="GO:0008483">
    <property type="term" value="F:transaminase activity"/>
    <property type="evidence" value="ECO:0007669"/>
    <property type="project" value="TreeGrafter"/>
</dbReference>
<dbReference type="InterPro" id="IPR050478">
    <property type="entry name" value="Ethylene_sulfur-biosynth"/>
</dbReference>
<feature type="domain" description="Aminotransferase class I/classII large" evidence="2">
    <location>
        <begin position="37"/>
        <end position="422"/>
    </location>
</feature>
<comment type="caution">
    <text evidence="3">The sequence shown here is derived from an EMBL/GenBank/DDBJ whole genome shotgun (WGS) entry which is preliminary data.</text>
</comment>
<feature type="non-terminal residue" evidence="3">
    <location>
        <position position="427"/>
    </location>
</feature>
<dbReference type="Gene3D" id="3.90.1150.10">
    <property type="entry name" value="Aspartate Aminotransferase, domain 1"/>
    <property type="match status" value="1"/>
</dbReference>
<name>A0A9P9A8H6_9PEZI</name>
<dbReference type="InterPro" id="IPR015422">
    <property type="entry name" value="PyrdxlP-dep_Trfase_small"/>
</dbReference>
<proteinExistence type="predicted"/>
<evidence type="ECO:0000259" key="2">
    <source>
        <dbReference type="Pfam" id="PF00155"/>
    </source>
</evidence>
<dbReference type="Proteomes" id="UP000770015">
    <property type="component" value="Unassembled WGS sequence"/>
</dbReference>
<dbReference type="PANTHER" id="PTHR43795">
    <property type="entry name" value="BIFUNCTIONAL ASPARTATE AMINOTRANSFERASE AND GLUTAMATE/ASPARTATE-PREPHENATE AMINOTRANSFERASE-RELATED"/>
    <property type="match status" value="1"/>
</dbReference>
<gene>
    <name evidence="3" type="ORF">F5X68DRAFT_152717</name>
</gene>
<dbReference type="GO" id="GO:0030170">
    <property type="term" value="F:pyridoxal phosphate binding"/>
    <property type="evidence" value="ECO:0007669"/>
    <property type="project" value="InterPro"/>
</dbReference>
<keyword evidence="4" id="KW-1185">Reference proteome</keyword>
<dbReference type="InterPro" id="IPR004839">
    <property type="entry name" value="Aminotransferase_I/II_large"/>
</dbReference>
<accession>A0A9P9A8H6</accession>
<keyword evidence="3" id="KW-0808">Transferase</keyword>
<dbReference type="GO" id="GO:0006520">
    <property type="term" value="P:amino acid metabolic process"/>
    <property type="evidence" value="ECO:0007669"/>
    <property type="project" value="TreeGrafter"/>
</dbReference>
<reference evidence="3" key="1">
    <citation type="journal article" date="2021" name="Nat. Commun.">
        <title>Genetic determinants of endophytism in the Arabidopsis root mycobiome.</title>
        <authorList>
            <person name="Mesny F."/>
            <person name="Miyauchi S."/>
            <person name="Thiergart T."/>
            <person name="Pickel B."/>
            <person name="Atanasova L."/>
            <person name="Karlsson M."/>
            <person name="Huettel B."/>
            <person name="Barry K.W."/>
            <person name="Haridas S."/>
            <person name="Chen C."/>
            <person name="Bauer D."/>
            <person name="Andreopoulos W."/>
            <person name="Pangilinan J."/>
            <person name="LaButti K."/>
            <person name="Riley R."/>
            <person name="Lipzen A."/>
            <person name="Clum A."/>
            <person name="Drula E."/>
            <person name="Henrissat B."/>
            <person name="Kohler A."/>
            <person name="Grigoriev I.V."/>
            <person name="Martin F.M."/>
            <person name="Hacquard S."/>
        </authorList>
    </citation>
    <scope>NUCLEOTIDE SEQUENCE</scope>
    <source>
        <strain evidence="3">MPI-SDFR-AT-0117</strain>
    </source>
</reference>
<dbReference type="PANTHER" id="PTHR43795:SF63">
    <property type="entry name" value="PUTATIVE (AFU_ORTHOLOGUE AFUA_4G00630)-RELATED"/>
    <property type="match status" value="1"/>
</dbReference>
<dbReference type="EMBL" id="JAGSXJ010000011">
    <property type="protein sequence ID" value="KAH6687216.1"/>
    <property type="molecule type" value="Genomic_DNA"/>
</dbReference>
<keyword evidence="1" id="KW-0663">Pyridoxal phosphate</keyword>
<dbReference type="OrthoDB" id="7042322at2759"/>